<dbReference type="Pfam" id="PF13966">
    <property type="entry name" value="zf-RVT"/>
    <property type="match status" value="1"/>
</dbReference>
<evidence type="ECO:0000313" key="2">
    <source>
        <dbReference type="EMBL" id="KAG5388927.1"/>
    </source>
</evidence>
<dbReference type="PANTHER" id="PTHR33116">
    <property type="entry name" value="REVERSE TRANSCRIPTASE ZINC-BINDING DOMAIN-CONTAINING PROTEIN-RELATED-RELATED"/>
    <property type="match status" value="1"/>
</dbReference>
<feature type="domain" description="Reverse transcriptase zinc-binding" evidence="1">
    <location>
        <begin position="291"/>
        <end position="375"/>
    </location>
</feature>
<dbReference type="Proteomes" id="UP000823674">
    <property type="component" value="Chromosome A08"/>
</dbReference>
<name>A0ABQ7LQV3_BRACM</name>
<evidence type="ECO:0000259" key="1">
    <source>
        <dbReference type="Pfam" id="PF13966"/>
    </source>
</evidence>
<organism evidence="2 3">
    <name type="scientific">Brassica rapa subsp. trilocularis</name>
    <dbReference type="NCBI Taxonomy" id="1813537"/>
    <lineage>
        <taxon>Eukaryota</taxon>
        <taxon>Viridiplantae</taxon>
        <taxon>Streptophyta</taxon>
        <taxon>Embryophyta</taxon>
        <taxon>Tracheophyta</taxon>
        <taxon>Spermatophyta</taxon>
        <taxon>Magnoliopsida</taxon>
        <taxon>eudicotyledons</taxon>
        <taxon>Gunneridae</taxon>
        <taxon>Pentapetalae</taxon>
        <taxon>rosids</taxon>
        <taxon>malvids</taxon>
        <taxon>Brassicales</taxon>
        <taxon>Brassicaceae</taxon>
        <taxon>Brassiceae</taxon>
        <taxon>Brassica</taxon>
    </lineage>
</organism>
<evidence type="ECO:0000313" key="3">
    <source>
        <dbReference type="Proteomes" id="UP000823674"/>
    </source>
</evidence>
<dbReference type="EMBL" id="JADBGQ010000007">
    <property type="protein sequence ID" value="KAG5388927.1"/>
    <property type="molecule type" value="Genomic_DNA"/>
</dbReference>
<dbReference type="InterPro" id="IPR026960">
    <property type="entry name" value="RVT-Znf"/>
</dbReference>
<sequence length="476" mass="55061">MKNSRQYCGERGSAWSIVGREDIKLHTGLSPGVLPICYLGVPLHTKKISLAQCAPLIQSIKAKLPSWTVKKLTYAGRLQLVTSVINGITNFWTISFIIPKTNGDITANASANVAWEICCLAKDKGSLLLRNLDAWNTACAFKMIWLLFFSNQSIWSSWFRAEILDGNIQMFWVINTSQKHSWLVNKLLDAREIIYPWIRQRVQNSETTYFWSTKWSPYGKLSDYLQTVGAMRLPVTKNATIAEQCENGAWVVPNARSDRQLKVISYLTTLSLTDYGDEPEWWPGDQKQPRFQTGKIYDLLRPSTPTVSWHREVWFSGGIPKHMFLVWLMVKNRCPTRDRILSWGLQTEPRCLYNNVSDESIAHCFFECNFTWDIWKTVALKCCFNSSRQWQTILHQLQQHSTNKVHKTLLLLCWQATLYTLWTERNNRLHNAQYSSSDGLVRQIKQTIKNRASSLRIDKPKFPSSLLQLWFSTFST</sequence>
<proteinExistence type="predicted"/>
<keyword evidence="3" id="KW-1185">Reference proteome</keyword>
<protein>
    <recommendedName>
        <fullName evidence="1">Reverse transcriptase zinc-binding domain-containing protein</fullName>
    </recommendedName>
</protein>
<accession>A0ABQ7LQV3</accession>
<reference evidence="2 3" key="1">
    <citation type="submission" date="2021-03" db="EMBL/GenBank/DDBJ databases">
        <authorList>
            <person name="King G.J."/>
            <person name="Bancroft I."/>
            <person name="Baten A."/>
            <person name="Bloomfield J."/>
            <person name="Borpatragohain P."/>
            <person name="He Z."/>
            <person name="Irish N."/>
            <person name="Irwin J."/>
            <person name="Liu K."/>
            <person name="Mauleon R.P."/>
            <person name="Moore J."/>
            <person name="Morris R."/>
            <person name="Ostergaard L."/>
            <person name="Wang B."/>
            <person name="Wells R."/>
        </authorList>
    </citation>
    <scope>NUCLEOTIDE SEQUENCE [LARGE SCALE GENOMIC DNA]</scope>
    <source>
        <strain evidence="2">R-o-18</strain>
        <tissue evidence="2">Leaf</tissue>
    </source>
</reference>
<dbReference type="PANTHER" id="PTHR33116:SF80">
    <property type="entry name" value="REVERSE TRANSCRIPTASE ZINC-BINDING DOMAIN-CONTAINING PROTEIN"/>
    <property type="match status" value="1"/>
</dbReference>
<comment type="caution">
    <text evidence="2">The sequence shown here is derived from an EMBL/GenBank/DDBJ whole genome shotgun (WGS) entry which is preliminary data.</text>
</comment>
<gene>
    <name evidence="2" type="primary">A08p014900.1_BraROA</name>
    <name evidence="2" type="ORF">IGI04_030468</name>
</gene>